<organism evidence="2">
    <name type="scientific">Tanacetum cinerariifolium</name>
    <name type="common">Dalmatian daisy</name>
    <name type="synonym">Chrysanthemum cinerariifolium</name>
    <dbReference type="NCBI Taxonomy" id="118510"/>
    <lineage>
        <taxon>Eukaryota</taxon>
        <taxon>Viridiplantae</taxon>
        <taxon>Streptophyta</taxon>
        <taxon>Embryophyta</taxon>
        <taxon>Tracheophyta</taxon>
        <taxon>Spermatophyta</taxon>
        <taxon>Magnoliopsida</taxon>
        <taxon>eudicotyledons</taxon>
        <taxon>Gunneridae</taxon>
        <taxon>Pentapetalae</taxon>
        <taxon>asterids</taxon>
        <taxon>campanulids</taxon>
        <taxon>Asterales</taxon>
        <taxon>Asteraceae</taxon>
        <taxon>Asteroideae</taxon>
        <taxon>Anthemideae</taxon>
        <taxon>Anthemidinae</taxon>
        <taxon>Tanacetum</taxon>
    </lineage>
</organism>
<feature type="region of interest" description="Disordered" evidence="1">
    <location>
        <begin position="32"/>
        <end position="63"/>
    </location>
</feature>
<protein>
    <submittedName>
        <fullName evidence="2">Uncharacterized protein</fullName>
    </submittedName>
</protein>
<gene>
    <name evidence="2" type="ORF">Tci_916708</name>
</gene>
<evidence type="ECO:0000256" key="1">
    <source>
        <dbReference type="SAM" id="MobiDB-lite"/>
    </source>
</evidence>
<feature type="non-terminal residue" evidence="2">
    <location>
        <position position="84"/>
    </location>
</feature>
<dbReference type="AlphaFoldDB" id="A0A699WDC2"/>
<evidence type="ECO:0000313" key="2">
    <source>
        <dbReference type="EMBL" id="GFD44739.1"/>
    </source>
</evidence>
<dbReference type="EMBL" id="BKCJ011629991">
    <property type="protein sequence ID" value="GFD44739.1"/>
    <property type="molecule type" value="Genomic_DNA"/>
</dbReference>
<proteinExistence type="predicted"/>
<name>A0A699WDC2_TANCI</name>
<sequence length="84" mass="8420">MVMSDSDQEDSGKQDVELDALRALANAAMTLDSNAPSGGSSQILATSPSVPTAGHTGASTIPPGTLTVPPGPFVVPSSLLLFLL</sequence>
<comment type="caution">
    <text evidence="2">The sequence shown here is derived from an EMBL/GenBank/DDBJ whole genome shotgun (WGS) entry which is preliminary data.</text>
</comment>
<feature type="compositionally biased region" description="Polar residues" evidence="1">
    <location>
        <begin position="32"/>
        <end position="50"/>
    </location>
</feature>
<reference evidence="2" key="1">
    <citation type="journal article" date="2019" name="Sci. Rep.">
        <title>Draft genome of Tanacetum cinerariifolium, the natural source of mosquito coil.</title>
        <authorList>
            <person name="Yamashiro T."/>
            <person name="Shiraishi A."/>
            <person name="Satake H."/>
            <person name="Nakayama K."/>
        </authorList>
    </citation>
    <scope>NUCLEOTIDE SEQUENCE</scope>
</reference>
<accession>A0A699WDC2</accession>